<sequence>MKNIIYLITVLLTIASCTKNQSKDNTELNEFVAALDNKPLEEIKEEVNTNIKQFESMTKFFNGSFSNDIKTINKEDEKYEEPFKVDTTGINKALKQFKNVRFSQTYSDYKSELQFIGTNNDTKDPIKLGQGVTQAFIPKKIYYHDGEVRTDSIEDYEVDFNFNESWGKTKPIDSIDITFKVDYIKDYDVVEISSENPTVQYKGGEINFIKAEGNYIYFTLSDTIASPTKVQGHNDEGKVLDRSGYSNNGVAPGDEEDILTEMLGYFKKLQKKLNNDDFKDTAELQEYLKDNLSNVDFFNDNDGIFHKQYYYYGNVKSVKLFFKKATETEEKTFTAYNHEPIRENDALIAMQTEDAIVFLNNKGEPKITIKGAEGLESIGSNFYEDYDHFYYLNKAEKKLDTLLVYSVEAFNNGLVGILPEQENEDYILYSSDYKPLKSRSYWLIEEVGDLLFGITSDKKYYILDDKANGTLVPGLAEINDEIVEDRIVVKDSNSKIGFMNSKGKIVIPFKYDDARDFEEGITTVEFNGTYKLIDLNGKVLLDTKQDDLDYQREDDEGKRIYSFDFGRTKYNYKGELLEN</sequence>
<dbReference type="Proteomes" id="UP000183257">
    <property type="component" value="Unassembled WGS sequence"/>
</dbReference>
<gene>
    <name evidence="1" type="ORF">SAMN05660313_02755</name>
</gene>
<dbReference type="RefSeq" id="WP_072304383.1">
    <property type="nucleotide sequence ID" value="NZ_FPIY01000004.1"/>
</dbReference>
<dbReference type="AlphaFoldDB" id="A0A1K1QLB5"/>
<proteinExistence type="predicted"/>
<accession>A0A1K1QLB5</accession>
<organism evidence="1 2">
    <name type="scientific">Cellulophaga fucicola</name>
    <dbReference type="NCBI Taxonomy" id="76595"/>
    <lineage>
        <taxon>Bacteria</taxon>
        <taxon>Pseudomonadati</taxon>
        <taxon>Bacteroidota</taxon>
        <taxon>Flavobacteriia</taxon>
        <taxon>Flavobacteriales</taxon>
        <taxon>Flavobacteriaceae</taxon>
        <taxon>Cellulophaga</taxon>
    </lineage>
</organism>
<name>A0A1K1QLB5_9FLAO</name>
<evidence type="ECO:0000313" key="2">
    <source>
        <dbReference type="Proteomes" id="UP000183257"/>
    </source>
</evidence>
<dbReference type="STRING" id="76595.SAMN05660313_02755"/>
<dbReference type="Pfam" id="PF14903">
    <property type="entry name" value="WG_beta_rep"/>
    <property type="match status" value="1"/>
</dbReference>
<dbReference type="PROSITE" id="PS51257">
    <property type="entry name" value="PROKAR_LIPOPROTEIN"/>
    <property type="match status" value="1"/>
</dbReference>
<keyword evidence="2" id="KW-1185">Reference proteome</keyword>
<dbReference type="InterPro" id="IPR032774">
    <property type="entry name" value="WG_beta_rep"/>
</dbReference>
<protein>
    <submittedName>
        <fullName evidence="1">WG containing repeat-containing protein</fullName>
    </submittedName>
</protein>
<dbReference type="EMBL" id="FPIY01000004">
    <property type="protein sequence ID" value="SFW60573.1"/>
    <property type="molecule type" value="Genomic_DNA"/>
</dbReference>
<evidence type="ECO:0000313" key="1">
    <source>
        <dbReference type="EMBL" id="SFW60573.1"/>
    </source>
</evidence>
<dbReference type="OrthoDB" id="679755at2"/>
<reference evidence="2" key="1">
    <citation type="submission" date="2016-11" db="EMBL/GenBank/DDBJ databases">
        <authorList>
            <person name="Varghese N."/>
            <person name="Submissions S."/>
        </authorList>
    </citation>
    <scope>NUCLEOTIDE SEQUENCE [LARGE SCALE GENOMIC DNA]</scope>
    <source>
        <strain evidence="2">DSM 24786</strain>
    </source>
</reference>